<evidence type="ECO:0000313" key="2">
    <source>
        <dbReference type="Proteomes" id="UP000824120"/>
    </source>
</evidence>
<gene>
    <name evidence="1" type="ORF">H5410_040976</name>
</gene>
<evidence type="ECO:0000313" key="1">
    <source>
        <dbReference type="EMBL" id="KAG5590462.1"/>
    </source>
</evidence>
<dbReference type="Proteomes" id="UP000824120">
    <property type="component" value="Chromosome 8"/>
</dbReference>
<accession>A0A9J5XU48</accession>
<comment type="caution">
    <text evidence="1">The sequence shown here is derived from an EMBL/GenBank/DDBJ whole genome shotgun (WGS) entry which is preliminary data.</text>
</comment>
<proteinExistence type="predicted"/>
<keyword evidence="2" id="KW-1185">Reference proteome</keyword>
<dbReference type="EMBL" id="JACXVP010000008">
    <property type="protein sequence ID" value="KAG5590462.1"/>
    <property type="molecule type" value="Genomic_DNA"/>
</dbReference>
<dbReference type="AlphaFoldDB" id="A0A9J5XU48"/>
<organism evidence="1 2">
    <name type="scientific">Solanum commersonii</name>
    <name type="common">Commerson's wild potato</name>
    <name type="synonym">Commerson's nightshade</name>
    <dbReference type="NCBI Taxonomy" id="4109"/>
    <lineage>
        <taxon>Eukaryota</taxon>
        <taxon>Viridiplantae</taxon>
        <taxon>Streptophyta</taxon>
        <taxon>Embryophyta</taxon>
        <taxon>Tracheophyta</taxon>
        <taxon>Spermatophyta</taxon>
        <taxon>Magnoliopsida</taxon>
        <taxon>eudicotyledons</taxon>
        <taxon>Gunneridae</taxon>
        <taxon>Pentapetalae</taxon>
        <taxon>asterids</taxon>
        <taxon>lamiids</taxon>
        <taxon>Solanales</taxon>
        <taxon>Solanaceae</taxon>
        <taxon>Solanoideae</taxon>
        <taxon>Solaneae</taxon>
        <taxon>Solanum</taxon>
    </lineage>
</organism>
<name>A0A9J5XU48_SOLCO</name>
<reference evidence="1 2" key="1">
    <citation type="submission" date="2020-09" db="EMBL/GenBank/DDBJ databases">
        <title>De no assembly of potato wild relative species, Solanum commersonii.</title>
        <authorList>
            <person name="Cho K."/>
        </authorList>
    </citation>
    <scope>NUCLEOTIDE SEQUENCE [LARGE SCALE GENOMIC DNA]</scope>
    <source>
        <strain evidence="1">LZ3.2</strain>
        <tissue evidence="1">Leaf</tissue>
    </source>
</reference>
<protein>
    <submittedName>
        <fullName evidence="1">Uncharacterized protein</fullName>
    </submittedName>
</protein>
<sequence>MVILKSFGGEAPIGGVRSMFAMYNLRLRLGEFDDACYEYDLQLVEFSAIRWSPIGGVVDEASLQAPVGGVILTKS</sequence>